<evidence type="ECO:0000313" key="1">
    <source>
        <dbReference type="EMBL" id="GMF02246.1"/>
    </source>
</evidence>
<sequence>MLMKVIDFQQRIPHMPKILELDHLTVTGNVNFGRDVQLKGTVIVVCNDGDRIDIPNGSILENVVVTGNLTILEH</sequence>
<dbReference type="EMBL" id="BSXV01005433">
    <property type="protein sequence ID" value="GMF02246.1"/>
    <property type="molecule type" value="Genomic_DNA"/>
</dbReference>
<organism evidence="1 2">
    <name type="scientific">Candida boidinii</name>
    <name type="common">Yeast</name>
    <dbReference type="NCBI Taxonomy" id="5477"/>
    <lineage>
        <taxon>Eukaryota</taxon>
        <taxon>Fungi</taxon>
        <taxon>Dikarya</taxon>
        <taxon>Ascomycota</taxon>
        <taxon>Saccharomycotina</taxon>
        <taxon>Pichiomycetes</taxon>
        <taxon>Pichiales</taxon>
        <taxon>Pichiaceae</taxon>
        <taxon>Ogataea</taxon>
        <taxon>Ogataea/Candida clade</taxon>
    </lineage>
</organism>
<protein>
    <submittedName>
        <fullName evidence="1">Unnamed protein product</fullName>
    </submittedName>
</protein>
<evidence type="ECO:0000313" key="2">
    <source>
        <dbReference type="Proteomes" id="UP001165101"/>
    </source>
</evidence>
<name>A0ACB5U4U3_CANBO</name>
<reference evidence="1" key="1">
    <citation type="submission" date="2023-04" db="EMBL/GenBank/DDBJ databases">
        <title>Candida boidinii NBRC 1967.</title>
        <authorList>
            <person name="Ichikawa N."/>
            <person name="Sato H."/>
            <person name="Tonouchi N."/>
        </authorList>
    </citation>
    <scope>NUCLEOTIDE SEQUENCE</scope>
    <source>
        <strain evidence="1">NBRC 1967</strain>
    </source>
</reference>
<accession>A0ACB5U4U3</accession>
<proteinExistence type="predicted"/>
<dbReference type="Proteomes" id="UP001165101">
    <property type="component" value="Unassembled WGS sequence"/>
</dbReference>
<comment type="caution">
    <text evidence="1">The sequence shown here is derived from an EMBL/GenBank/DDBJ whole genome shotgun (WGS) entry which is preliminary data.</text>
</comment>
<gene>
    <name evidence="1" type="ORF">Cboi01_000607000</name>
</gene>
<keyword evidence="2" id="KW-1185">Reference proteome</keyword>